<dbReference type="Pfam" id="PF07992">
    <property type="entry name" value="Pyr_redox_2"/>
    <property type="match status" value="1"/>
</dbReference>
<evidence type="ECO:0000259" key="6">
    <source>
        <dbReference type="Pfam" id="PF14691"/>
    </source>
</evidence>
<evidence type="ECO:0000256" key="4">
    <source>
        <dbReference type="ARBA" id="ARBA00029440"/>
    </source>
</evidence>
<dbReference type="PRINTS" id="PR00419">
    <property type="entry name" value="ADXRDTASE"/>
</dbReference>
<dbReference type="InterPro" id="IPR036188">
    <property type="entry name" value="FAD/NAD-bd_sf"/>
</dbReference>
<keyword evidence="3" id="KW-0314">Glutamate biosynthesis</keyword>
<dbReference type="EMBL" id="FPHJ01000014">
    <property type="protein sequence ID" value="SFV54695.1"/>
    <property type="molecule type" value="Genomic_DNA"/>
</dbReference>
<dbReference type="NCBIfam" id="TIGR01317">
    <property type="entry name" value="GOGAT_sm_gam"/>
    <property type="match status" value="1"/>
</dbReference>
<keyword evidence="1" id="KW-0028">Amino-acid biosynthesis</keyword>
<dbReference type="SUPFAM" id="SSF51971">
    <property type="entry name" value="Nucleotide-binding domain"/>
    <property type="match status" value="2"/>
</dbReference>
<dbReference type="EC" id="1.4.1.13" evidence="7"/>
<evidence type="ECO:0000313" key="7">
    <source>
        <dbReference type="EMBL" id="SFV54695.1"/>
    </source>
</evidence>
<feature type="domain" description="FAD/NAD(P)-binding" evidence="5">
    <location>
        <begin position="148"/>
        <end position="462"/>
    </location>
</feature>
<evidence type="ECO:0000256" key="3">
    <source>
        <dbReference type="ARBA" id="ARBA00023164"/>
    </source>
</evidence>
<proteinExistence type="predicted"/>
<evidence type="ECO:0000256" key="1">
    <source>
        <dbReference type="ARBA" id="ARBA00022605"/>
    </source>
</evidence>
<name>A0A1W1BMJ1_9ZZZZ</name>
<protein>
    <submittedName>
        <fullName evidence="7">Glutamate synthase [NADPH] small chain</fullName>
        <ecNumber evidence="7">1.4.1.13</ecNumber>
    </submittedName>
</protein>
<evidence type="ECO:0000256" key="2">
    <source>
        <dbReference type="ARBA" id="ARBA00023002"/>
    </source>
</evidence>
<dbReference type="GO" id="GO:0006537">
    <property type="term" value="P:glutamate biosynthetic process"/>
    <property type="evidence" value="ECO:0007669"/>
    <property type="project" value="UniProtKB-KW"/>
</dbReference>
<sequence>MGKVTGFKEFSRKTEGYRIIDDRIGDYGEIFTGNHNNEELSTQGARCMDCGVPFCQSDDGCPVSNLIPEFNDLIYKNRWFEAYQRLDKTNNFPEFTGRVCPAPCEGACVLGINNSSVTIKNIENSIIDTAFENGWVEVKTPKIRTNKKIAIIGSGPAGLAAAEELNLKGHQISVFERDDRIGGLLMYGIPNMKLGKDVVNRRVDLLKQAGIEFITNVDVGRDIKLTQLQNDFDVVLLTTGATKPRGLPIENASVSGVHFAMEYLHANTKALLDTGEPIKTQLNAKDKNVIIIGGGDTGTDCIATALRQGAKSIVNFELMHKPTLDRQDSNPWPQWPLIYRVDYGHEEAKEVYGHDVRSYQLMTKKVIVKNDKVVGLETIEVDFIDGKLVEKENTEKQWNADLVFLSMGFVSPEHYVFDGLNIELDNRDNYKTQNYQTSEKGIFAAGDCKRGQSLIVWAINEGRNVANSIDNYLQK</sequence>
<dbReference type="GO" id="GO:0051536">
    <property type="term" value="F:iron-sulfur cluster binding"/>
    <property type="evidence" value="ECO:0007669"/>
    <property type="project" value="InterPro"/>
</dbReference>
<dbReference type="GO" id="GO:0016639">
    <property type="term" value="F:oxidoreductase activity, acting on the CH-NH2 group of donors, NAD or NADP as acceptor"/>
    <property type="evidence" value="ECO:0007669"/>
    <property type="project" value="InterPro"/>
</dbReference>
<dbReference type="Gene3D" id="1.10.1060.10">
    <property type="entry name" value="Alpha-helical ferredoxin"/>
    <property type="match status" value="1"/>
</dbReference>
<dbReference type="PANTHER" id="PTHR43100:SF1">
    <property type="entry name" value="GLUTAMATE SYNTHASE [NADPH] SMALL CHAIN"/>
    <property type="match status" value="1"/>
</dbReference>
<reference evidence="7" key="1">
    <citation type="submission" date="2016-10" db="EMBL/GenBank/DDBJ databases">
        <authorList>
            <person name="de Groot N.N."/>
        </authorList>
    </citation>
    <scope>NUCLEOTIDE SEQUENCE</scope>
</reference>
<dbReference type="InterPro" id="IPR023753">
    <property type="entry name" value="FAD/NAD-binding_dom"/>
</dbReference>
<organism evidence="7">
    <name type="scientific">hydrothermal vent metagenome</name>
    <dbReference type="NCBI Taxonomy" id="652676"/>
    <lineage>
        <taxon>unclassified sequences</taxon>
        <taxon>metagenomes</taxon>
        <taxon>ecological metagenomes</taxon>
    </lineage>
</organism>
<dbReference type="SUPFAM" id="SSF46548">
    <property type="entry name" value="alpha-helical ferredoxin"/>
    <property type="match status" value="1"/>
</dbReference>
<comment type="pathway">
    <text evidence="4">Amino-acid biosynthesis.</text>
</comment>
<dbReference type="AlphaFoldDB" id="A0A1W1BMJ1"/>
<accession>A0A1W1BMJ1</accession>
<dbReference type="InterPro" id="IPR051394">
    <property type="entry name" value="Glutamate_Synthase"/>
</dbReference>
<feature type="domain" description="Dihydroprymidine dehydrogenase" evidence="6">
    <location>
        <begin position="34"/>
        <end position="134"/>
    </location>
</feature>
<dbReference type="InterPro" id="IPR009051">
    <property type="entry name" value="Helical_ferredxn"/>
</dbReference>
<dbReference type="PANTHER" id="PTHR43100">
    <property type="entry name" value="GLUTAMATE SYNTHASE [NADPH] SMALL CHAIN"/>
    <property type="match status" value="1"/>
</dbReference>
<dbReference type="InterPro" id="IPR028261">
    <property type="entry name" value="DPD_II"/>
</dbReference>
<dbReference type="GO" id="GO:0004355">
    <property type="term" value="F:glutamate synthase (NADPH) activity"/>
    <property type="evidence" value="ECO:0007669"/>
    <property type="project" value="UniProtKB-EC"/>
</dbReference>
<evidence type="ECO:0000259" key="5">
    <source>
        <dbReference type="Pfam" id="PF07992"/>
    </source>
</evidence>
<dbReference type="InterPro" id="IPR006005">
    <property type="entry name" value="Glut_synth_ssu1"/>
</dbReference>
<gene>
    <name evidence="7" type="ORF">MNB_SUP05-5-309</name>
</gene>
<dbReference type="Pfam" id="PF14691">
    <property type="entry name" value="Fer4_20"/>
    <property type="match status" value="1"/>
</dbReference>
<keyword evidence="2 7" id="KW-0560">Oxidoreductase</keyword>
<dbReference type="Gene3D" id="3.50.50.60">
    <property type="entry name" value="FAD/NAD(P)-binding domain"/>
    <property type="match status" value="2"/>
</dbReference>